<keyword evidence="2" id="KW-0720">Serine protease</keyword>
<evidence type="ECO:0000256" key="3">
    <source>
        <dbReference type="SAM" id="MobiDB-lite"/>
    </source>
</evidence>
<sequence length="671" mass="74568">MLRVVGVREAAAATGRPAPAQFPRYVEETIDLSTPLEPLQGPAERHDEPQRRRPAQRGPRPAGRVPPDSRRPAERQHTPRPTELPEETDTRRPPRTSFTTASGPADHSERPPTADGRRAGEERTGHPSEGRRNEHPSEGRPQRVVEGRPHRVVEERPEHLSEERSEHLSEHRATEEGHRRPSNERPDRLIEDHHHRQSEDHPGHRSSVDSSLQLYSDAWDLGAPPTDPPQEPADDSLSALEYELAAYNVTLFDAAMDYLLDDATNLTALLPEVTQWKADDVNMTRSIAVMNALFTALQARLGDQDSVLERYGLPATTGFNARPVRRTWADGAGRLYRRARPVVHRFRPQVDERFLGDRASCGSCQFTLMCWMSGGVARGGCGGFMFVCCDHGGRSAKSFNPPPPPNVDYGPVRNDPGCGLSDTSRIGITRRIVGGNQAGFGTFPWQAYILIGTSRCGGSLINRQHVITAGHCVARARPGQITITLGDYVLNSNREPLPAYKFKVRAIQVHPRFQFTPQADRYDVAVLTLDRPVPYAPHIQPICLPEKGEEFEGFYGWAAGWGALRPGSRVRPKELQVVDVPVINRHMCEQWHRQKGINVIIHEEMMCAGYINGGKDSCQGDSGGPLMIESDGRWYLMGIVSAGYSCAQGKQPGIYHRVSMTSDWISYVAGN</sequence>
<dbReference type="OrthoDB" id="9425590at2759"/>
<dbReference type="Gene3D" id="2.40.10.10">
    <property type="entry name" value="Trypsin-like serine proteases"/>
    <property type="match status" value="1"/>
</dbReference>
<dbReference type="AlphaFoldDB" id="A0A6A4WEP2"/>
<dbReference type="PROSITE" id="PS00134">
    <property type="entry name" value="TRYPSIN_HIS"/>
    <property type="match status" value="1"/>
</dbReference>
<proteinExistence type="predicted"/>
<dbReference type="GO" id="GO:0006508">
    <property type="term" value="P:proteolysis"/>
    <property type="evidence" value="ECO:0007669"/>
    <property type="project" value="UniProtKB-KW"/>
</dbReference>
<evidence type="ECO:0000259" key="4">
    <source>
        <dbReference type="PROSITE" id="PS50240"/>
    </source>
</evidence>
<dbReference type="PROSITE" id="PS50240">
    <property type="entry name" value="TRYPSIN_DOM"/>
    <property type="match status" value="1"/>
</dbReference>
<evidence type="ECO:0000313" key="6">
    <source>
        <dbReference type="Proteomes" id="UP000440578"/>
    </source>
</evidence>
<dbReference type="Proteomes" id="UP000440578">
    <property type="component" value="Unassembled WGS sequence"/>
</dbReference>
<evidence type="ECO:0000256" key="2">
    <source>
        <dbReference type="RuleBase" id="RU363034"/>
    </source>
</evidence>
<dbReference type="PRINTS" id="PR00722">
    <property type="entry name" value="CHYMOTRYPSIN"/>
</dbReference>
<dbReference type="SUPFAM" id="SSF50494">
    <property type="entry name" value="Trypsin-like serine proteases"/>
    <property type="match status" value="1"/>
</dbReference>
<evidence type="ECO:0000256" key="1">
    <source>
        <dbReference type="ARBA" id="ARBA00023157"/>
    </source>
</evidence>
<dbReference type="InterPro" id="IPR001254">
    <property type="entry name" value="Trypsin_dom"/>
</dbReference>
<comment type="caution">
    <text evidence="5">The sequence shown here is derived from an EMBL/GenBank/DDBJ whole genome shotgun (WGS) entry which is preliminary data.</text>
</comment>
<dbReference type="PANTHER" id="PTHR24252">
    <property type="entry name" value="ACROSIN-RELATED"/>
    <property type="match status" value="1"/>
</dbReference>
<dbReference type="InterPro" id="IPR033116">
    <property type="entry name" value="TRYPSIN_SER"/>
</dbReference>
<feature type="compositionally biased region" description="Low complexity" evidence="3">
    <location>
        <begin position="10"/>
        <end position="19"/>
    </location>
</feature>
<dbReference type="InterPro" id="IPR009003">
    <property type="entry name" value="Peptidase_S1_PA"/>
</dbReference>
<feature type="compositionally biased region" description="Basic and acidic residues" evidence="3">
    <location>
        <begin position="67"/>
        <end position="77"/>
    </location>
</feature>
<gene>
    <name evidence="5" type="primary">Sb_11</name>
    <name evidence="5" type="ORF">FJT64_026295</name>
</gene>
<keyword evidence="1" id="KW-1015">Disulfide bond</keyword>
<dbReference type="InterPro" id="IPR001314">
    <property type="entry name" value="Peptidase_S1A"/>
</dbReference>
<dbReference type="InterPro" id="IPR018114">
    <property type="entry name" value="TRYPSIN_HIS"/>
</dbReference>
<evidence type="ECO:0000313" key="5">
    <source>
        <dbReference type="EMBL" id="KAF0301362.1"/>
    </source>
</evidence>
<dbReference type="GO" id="GO:0004252">
    <property type="term" value="F:serine-type endopeptidase activity"/>
    <property type="evidence" value="ECO:0007669"/>
    <property type="project" value="InterPro"/>
</dbReference>
<dbReference type="EMBL" id="VIIS01001172">
    <property type="protein sequence ID" value="KAF0301362.1"/>
    <property type="molecule type" value="Genomic_DNA"/>
</dbReference>
<feature type="region of interest" description="Disordered" evidence="3">
    <location>
        <begin position="1"/>
        <end position="186"/>
    </location>
</feature>
<dbReference type="Pfam" id="PF00089">
    <property type="entry name" value="Trypsin"/>
    <property type="match status" value="1"/>
</dbReference>
<dbReference type="CDD" id="cd00190">
    <property type="entry name" value="Tryp_SPc"/>
    <property type="match status" value="1"/>
</dbReference>
<keyword evidence="6" id="KW-1185">Reference proteome</keyword>
<reference evidence="5 6" key="1">
    <citation type="submission" date="2019-07" db="EMBL/GenBank/DDBJ databases">
        <title>Draft genome assembly of a fouling barnacle, Amphibalanus amphitrite (Darwin, 1854): The first reference genome for Thecostraca.</title>
        <authorList>
            <person name="Kim W."/>
        </authorList>
    </citation>
    <scope>NUCLEOTIDE SEQUENCE [LARGE SCALE GENOMIC DNA]</scope>
    <source>
        <strain evidence="5">SNU_AA5</strain>
        <tissue evidence="5">Soma without cirri and trophi</tissue>
    </source>
</reference>
<dbReference type="PANTHER" id="PTHR24252:SF7">
    <property type="entry name" value="HYALIN"/>
    <property type="match status" value="1"/>
</dbReference>
<organism evidence="5 6">
    <name type="scientific">Amphibalanus amphitrite</name>
    <name type="common">Striped barnacle</name>
    <name type="synonym">Balanus amphitrite</name>
    <dbReference type="NCBI Taxonomy" id="1232801"/>
    <lineage>
        <taxon>Eukaryota</taxon>
        <taxon>Metazoa</taxon>
        <taxon>Ecdysozoa</taxon>
        <taxon>Arthropoda</taxon>
        <taxon>Crustacea</taxon>
        <taxon>Multicrustacea</taxon>
        <taxon>Cirripedia</taxon>
        <taxon>Thoracica</taxon>
        <taxon>Thoracicalcarea</taxon>
        <taxon>Balanomorpha</taxon>
        <taxon>Balanoidea</taxon>
        <taxon>Balanidae</taxon>
        <taxon>Amphibalaninae</taxon>
        <taxon>Amphibalanus</taxon>
    </lineage>
</organism>
<keyword evidence="2" id="KW-0645">Protease</keyword>
<accession>A0A6A4WEP2</accession>
<protein>
    <submittedName>
        <fullName evidence="5">Serine proteinase stubble</fullName>
    </submittedName>
</protein>
<feature type="domain" description="Peptidase S1" evidence="4">
    <location>
        <begin position="432"/>
        <end position="670"/>
    </location>
</feature>
<name>A0A6A4WEP2_AMPAM</name>
<keyword evidence="2" id="KW-0378">Hydrolase</keyword>
<dbReference type="InterPro" id="IPR043504">
    <property type="entry name" value="Peptidase_S1_PA_chymotrypsin"/>
</dbReference>
<dbReference type="FunFam" id="2.40.10.10:FF:000072">
    <property type="entry name" value="CLIP-domain serine protease"/>
    <property type="match status" value="1"/>
</dbReference>
<dbReference type="SMART" id="SM00020">
    <property type="entry name" value="Tryp_SPc"/>
    <property type="match status" value="1"/>
</dbReference>
<feature type="compositionally biased region" description="Low complexity" evidence="3">
    <location>
        <begin position="56"/>
        <end position="66"/>
    </location>
</feature>
<dbReference type="PROSITE" id="PS00135">
    <property type="entry name" value="TRYPSIN_SER"/>
    <property type="match status" value="1"/>
</dbReference>
<feature type="compositionally biased region" description="Basic and acidic residues" evidence="3">
    <location>
        <begin position="106"/>
        <end position="186"/>
    </location>
</feature>